<name>A0ABT3ZNQ0_9BURK</name>
<dbReference type="EMBL" id="JAPMXC010000001">
    <property type="protein sequence ID" value="MCY0387588.1"/>
    <property type="molecule type" value="Genomic_DNA"/>
</dbReference>
<accession>A0ABT3ZNQ0</accession>
<keyword evidence="1" id="KW-0175">Coiled coil</keyword>
<evidence type="ECO:0000313" key="3">
    <source>
        <dbReference type="Proteomes" id="UP001082899"/>
    </source>
</evidence>
<dbReference type="Proteomes" id="UP001082899">
    <property type="component" value="Unassembled WGS sequence"/>
</dbReference>
<keyword evidence="3" id="KW-1185">Reference proteome</keyword>
<proteinExistence type="predicted"/>
<feature type="coiled-coil region" evidence="1">
    <location>
        <begin position="187"/>
        <end position="214"/>
    </location>
</feature>
<protein>
    <submittedName>
        <fullName evidence="2">Uncharacterized protein</fullName>
    </submittedName>
</protein>
<comment type="caution">
    <text evidence="2">The sequence shown here is derived from an EMBL/GenBank/DDBJ whole genome shotgun (WGS) entry which is preliminary data.</text>
</comment>
<dbReference type="RefSeq" id="WP_267847320.1">
    <property type="nucleotide sequence ID" value="NZ_JAPMXC010000001.1"/>
</dbReference>
<organism evidence="2 3">
    <name type="scientific">Robbsia betulipollinis</name>
    <dbReference type="NCBI Taxonomy" id="2981849"/>
    <lineage>
        <taxon>Bacteria</taxon>
        <taxon>Pseudomonadati</taxon>
        <taxon>Pseudomonadota</taxon>
        <taxon>Betaproteobacteria</taxon>
        <taxon>Burkholderiales</taxon>
        <taxon>Burkholderiaceae</taxon>
        <taxon>Robbsia</taxon>
    </lineage>
</organism>
<gene>
    <name evidence="2" type="ORF">OVY01_10150</name>
</gene>
<reference evidence="2" key="1">
    <citation type="submission" date="2022-11" db="EMBL/GenBank/DDBJ databases">
        <title>Robbsia betulipollinis sp. nov., isolated from pollen of birch (Betula pendula).</title>
        <authorList>
            <person name="Shi H."/>
            <person name="Ambika Manirajan B."/>
            <person name="Ratering S."/>
            <person name="Geissler-Plaum R."/>
            <person name="Schnell S."/>
        </authorList>
    </citation>
    <scope>NUCLEOTIDE SEQUENCE</scope>
    <source>
        <strain evidence="2">Bb-Pol-6</strain>
    </source>
</reference>
<evidence type="ECO:0000313" key="2">
    <source>
        <dbReference type="EMBL" id="MCY0387588.1"/>
    </source>
</evidence>
<sequence length="302" mass="34120">MQENIHSVLLSRSNEAHYTFNVLADQLVRSFKPSRILVIGEPVGLLIEALWDRGVDTRCECFNSTNIDDVRIDVRNFCTQGLNSAPDMDFQAVVAIDLFQWENNKTREENLEYLKSRSDSIVFVSIDRDDGKPLPGVPVFDWLENLNRDGLSPVTSFDLSFSNADIVHVRQGEPAIGEAHLADFVRMRRVLKALRIAERRLLGLEQEKREYLVMRSEDQRRLAAAEADHAAGHERYVAVESESKVRLESALTALATANDMTMATRADAAVARTELEAIYRSKSWKITAPLRALSGFFTQHAK</sequence>
<evidence type="ECO:0000256" key="1">
    <source>
        <dbReference type="SAM" id="Coils"/>
    </source>
</evidence>